<dbReference type="Proteomes" id="UP000549797">
    <property type="component" value="Unassembled WGS sequence"/>
</dbReference>
<dbReference type="EMBL" id="JACATI010000002">
    <property type="protein sequence ID" value="NWJ19880.1"/>
    <property type="molecule type" value="Genomic_DNA"/>
</dbReference>
<comment type="caution">
    <text evidence="3">The sequence shown here is derived from an EMBL/GenBank/DDBJ whole genome shotgun (WGS) entry which is preliminary data.</text>
</comment>
<evidence type="ECO:0000313" key="13">
    <source>
        <dbReference type="Proteomes" id="UP000559282"/>
    </source>
</evidence>
<dbReference type="EMBL" id="JACATG010000002">
    <property type="protein sequence ID" value="NWK13536.1"/>
    <property type="molecule type" value="Genomic_DNA"/>
</dbReference>
<dbReference type="Proteomes" id="UP000520052">
    <property type="component" value="Unassembled WGS sequence"/>
</dbReference>
<dbReference type="EMBL" id="JACATF010000001">
    <property type="protein sequence ID" value="NWK06923.1"/>
    <property type="molecule type" value="Genomic_DNA"/>
</dbReference>
<name>A0A7K4MUF4_9ARCH</name>
<dbReference type="Proteomes" id="UP000587702">
    <property type="component" value="Unassembled WGS sequence"/>
</dbReference>
<evidence type="ECO:0000313" key="7">
    <source>
        <dbReference type="EMBL" id="NWK08461.1"/>
    </source>
</evidence>
<evidence type="ECO:0000313" key="11">
    <source>
        <dbReference type="Proteomes" id="UP000547822"/>
    </source>
</evidence>
<dbReference type="Proteomes" id="UP000575480">
    <property type="component" value="Unassembled WGS sequence"/>
</dbReference>
<dbReference type="EMBL" id="JACATD010000002">
    <property type="protein sequence ID" value="NWK00853.1"/>
    <property type="molecule type" value="Genomic_DNA"/>
</dbReference>
<dbReference type="AlphaFoldDB" id="A0A7K4MUF4"/>
<evidence type="ECO:0000313" key="15">
    <source>
        <dbReference type="Proteomes" id="UP000575480"/>
    </source>
</evidence>
<dbReference type="Proteomes" id="UP000563820">
    <property type="component" value="Unassembled WGS sequence"/>
</dbReference>
<sequence>MKYVISVSKTYKHRGKDINHRENTKKYWHIFYYEYDEINEVYVTHFDQVNWFTAMYYKLQKVKKIVLHCPQCNMDYWHFIKKRTQKAILNEECPTCFMKYKDILEELEIEDSYI</sequence>
<reference evidence="3" key="2">
    <citation type="submission" date="2020-06" db="EMBL/GenBank/DDBJ databases">
        <authorList>
            <person name="Wang Y."/>
        </authorList>
    </citation>
    <scope>NUCLEOTIDE SEQUENCE</scope>
    <source>
        <strain evidence="7">D1a</strain>
        <strain evidence="1">L14</strain>
        <strain evidence="3">L15a</strain>
        <strain evidence="8">L19a</strain>
        <strain evidence="6">T1C4</strain>
        <strain evidence="2">T1L11</strain>
        <strain evidence="5">T1L9</strain>
        <strain evidence="4">T3L1</strain>
    </source>
</reference>
<proteinExistence type="predicted"/>
<evidence type="ECO:0000313" key="12">
    <source>
        <dbReference type="Proteomes" id="UP000549797"/>
    </source>
</evidence>
<evidence type="ECO:0000313" key="10">
    <source>
        <dbReference type="Proteomes" id="UP000535457"/>
    </source>
</evidence>
<evidence type="ECO:0000313" key="6">
    <source>
        <dbReference type="EMBL" id="NWK06923.1"/>
    </source>
</evidence>
<dbReference type="Proteomes" id="UP000547822">
    <property type="component" value="Unassembled WGS sequence"/>
</dbReference>
<evidence type="ECO:0000313" key="4">
    <source>
        <dbReference type="EMBL" id="NWJ83220.1"/>
    </source>
</evidence>
<evidence type="ECO:0000313" key="16">
    <source>
        <dbReference type="Proteomes" id="UP000587702"/>
    </source>
</evidence>
<organism evidence="3 15">
    <name type="scientific">Marine Group I thaumarchaeote</name>
    <dbReference type="NCBI Taxonomy" id="2511932"/>
    <lineage>
        <taxon>Archaea</taxon>
        <taxon>Nitrososphaerota</taxon>
        <taxon>Marine Group I</taxon>
    </lineage>
</organism>
<reference evidence="9 10" key="1">
    <citation type="journal article" date="2019" name="Environ. Microbiol.">
        <title>Genomics insights into ecotype formation of ammonia-oxidizing archaea in the deep ocean.</title>
        <authorList>
            <person name="Wang Y."/>
            <person name="Huang J.M."/>
            <person name="Cui G.J."/>
            <person name="Nunoura T."/>
            <person name="Takaki Y."/>
            <person name="Li W.L."/>
            <person name="Li J."/>
            <person name="Gao Z.M."/>
            <person name="Takai K."/>
            <person name="Zhang A.Q."/>
            <person name="Stepanauskas R."/>
        </authorList>
    </citation>
    <scope>NUCLEOTIDE SEQUENCE [LARGE SCALE GENOMIC DNA]</scope>
    <source>
        <strain evidence="7 12">D1a</strain>
        <strain evidence="1 16">L14</strain>
        <strain evidence="3 15">L15a</strain>
        <strain evidence="8 10">L19a</strain>
        <strain evidence="6 13">T1C4</strain>
        <strain evidence="2 14">T1L11</strain>
        <strain evidence="5 11">T1L9</strain>
        <strain evidence="4 9">T3L1</strain>
    </source>
</reference>
<dbReference type="EMBL" id="JACATE010000001">
    <property type="protein sequence ID" value="NWJ27791.1"/>
    <property type="molecule type" value="Genomic_DNA"/>
</dbReference>
<evidence type="ECO:0000313" key="5">
    <source>
        <dbReference type="EMBL" id="NWK00853.1"/>
    </source>
</evidence>
<evidence type="ECO:0000313" key="9">
    <source>
        <dbReference type="Proteomes" id="UP000520052"/>
    </source>
</evidence>
<evidence type="ECO:0000313" key="2">
    <source>
        <dbReference type="EMBL" id="NWJ27791.1"/>
    </source>
</evidence>
<dbReference type="EMBL" id="JACATC010000001">
    <property type="protein sequence ID" value="NWJ83220.1"/>
    <property type="molecule type" value="Genomic_DNA"/>
</dbReference>
<accession>A0A7K4MUF4</accession>
<evidence type="ECO:0000313" key="1">
    <source>
        <dbReference type="EMBL" id="NWJ19880.1"/>
    </source>
</evidence>
<gene>
    <name evidence="5" type="ORF">HX840_02965</name>
    <name evidence="6" type="ORF">HX847_00605</name>
    <name evidence="2" type="ORF">HX848_00040</name>
    <name evidence="7" type="ORF">HX852_01480</name>
    <name evidence="8" type="ORF">HX853_02705</name>
    <name evidence="4" type="ORF">HX854_00505</name>
    <name evidence="3" type="ORF">HX858_01905</name>
    <name evidence="1" type="ORF">HX860_02240</name>
</gene>
<evidence type="ECO:0000313" key="14">
    <source>
        <dbReference type="Proteomes" id="UP000563820"/>
    </source>
</evidence>
<evidence type="ECO:0000313" key="8">
    <source>
        <dbReference type="EMBL" id="NWK13536.1"/>
    </source>
</evidence>
<dbReference type="Proteomes" id="UP000559282">
    <property type="component" value="Unassembled WGS sequence"/>
</dbReference>
<dbReference type="EMBL" id="JACATJ010000002">
    <property type="protein sequence ID" value="NWK08461.1"/>
    <property type="molecule type" value="Genomic_DNA"/>
</dbReference>
<dbReference type="EMBL" id="JACATH010000001">
    <property type="protein sequence ID" value="NWJ56513.1"/>
    <property type="molecule type" value="Genomic_DNA"/>
</dbReference>
<protein>
    <submittedName>
        <fullName evidence="3">Uncharacterized protein</fullName>
    </submittedName>
</protein>
<evidence type="ECO:0000313" key="3">
    <source>
        <dbReference type="EMBL" id="NWJ56513.1"/>
    </source>
</evidence>
<dbReference type="Proteomes" id="UP000535457">
    <property type="component" value="Unassembled WGS sequence"/>
</dbReference>